<dbReference type="Gene3D" id="3.55.50.30">
    <property type="match status" value="1"/>
</dbReference>
<dbReference type="InterPro" id="IPR006860">
    <property type="entry name" value="FecR"/>
</dbReference>
<protein>
    <submittedName>
        <fullName evidence="2">FecR protein</fullName>
    </submittedName>
</protein>
<dbReference type="Gene3D" id="2.60.120.1440">
    <property type="match status" value="1"/>
</dbReference>
<dbReference type="AlphaFoldDB" id="A0A159Z8B8"/>
<keyword evidence="3" id="KW-1185">Reference proteome</keyword>
<feature type="domain" description="FecR protein" evidence="1">
    <location>
        <begin position="112"/>
        <end position="197"/>
    </location>
</feature>
<dbReference type="STRING" id="1335048.AKL17_3600"/>
<dbReference type="PIRSF" id="PIRSF018266">
    <property type="entry name" value="FecR"/>
    <property type="match status" value="1"/>
</dbReference>
<sequence length="321" mass="34396">MTEEAPPDAGHASAATERLLGEAIDLVIRRQNAPDNPVTLQTIRLWRARSAEHDRIWQVVWETHGLSGAALDPRAAGPRIGRRTLMIGGAIGVAGIAGQWGAPWLRLRMLADHQTAKAELREIEMDDGTRITLGPASAIAFPAATDRREVQLLQGMGWFDVASAPDRPFMLRVGKTASAWTTSASFEASLDASLLNVIVARDGLDFRGAASEPEQRVEAGHWLRVSSADGAQETGVRDAALAGTWQQGLLLAEAEPLESVVARIARWLPSSVVVADDRIAQVRISGIFDLANPESALEAAIRPTGARLRRIPGLLTVISGA</sequence>
<gene>
    <name evidence="2" type="ORF">AKL17_3600</name>
</gene>
<name>A0A159Z8B8_9RHOB</name>
<reference evidence="2 3" key="1">
    <citation type="submission" date="2015-09" db="EMBL/GenBank/DDBJ databases">
        <title>Complete genome sequence of Defluviimonas alba cai42t isolated from an oilfield in Xinjiang.</title>
        <authorList>
            <person name="Geng S."/>
            <person name="Pan X."/>
            <person name="Wu X."/>
        </authorList>
    </citation>
    <scope>NUCLEOTIDE SEQUENCE [LARGE SCALE GENOMIC DNA]</scope>
    <source>
        <strain evidence="3">cai42</strain>
    </source>
</reference>
<dbReference type="PANTHER" id="PTHR30273">
    <property type="entry name" value="PERIPLASMIC SIGNAL SENSOR AND SIGMA FACTOR ACTIVATOR FECR-RELATED"/>
    <property type="match status" value="1"/>
</dbReference>
<dbReference type="EMBL" id="CP012661">
    <property type="protein sequence ID" value="AMY70824.1"/>
    <property type="molecule type" value="Genomic_DNA"/>
</dbReference>
<dbReference type="InterPro" id="IPR012373">
    <property type="entry name" value="Ferrdict_sens_TM"/>
</dbReference>
<accession>A0A159Z8B8</accession>
<organism evidence="2 3">
    <name type="scientific">Frigidibacter mobilis</name>
    <dbReference type="NCBI Taxonomy" id="1335048"/>
    <lineage>
        <taxon>Bacteria</taxon>
        <taxon>Pseudomonadati</taxon>
        <taxon>Pseudomonadota</taxon>
        <taxon>Alphaproteobacteria</taxon>
        <taxon>Rhodobacterales</taxon>
        <taxon>Paracoccaceae</taxon>
        <taxon>Frigidibacter</taxon>
    </lineage>
</organism>
<dbReference type="PATRIC" id="fig|1335048.3.peg.3734"/>
<dbReference type="RefSeq" id="WP_066815472.1">
    <property type="nucleotide sequence ID" value="NZ_CP012661.1"/>
</dbReference>
<dbReference type="Pfam" id="PF04773">
    <property type="entry name" value="FecR"/>
    <property type="match status" value="1"/>
</dbReference>
<evidence type="ECO:0000313" key="3">
    <source>
        <dbReference type="Proteomes" id="UP000076128"/>
    </source>
</evidence>
<evidence type="ECO:0000259" key="1">
    <source>
        <dbReference type="Pfam" id="PF04773"/>
    </source>
</evidence>
<dbReference type="OrthoDB" id="9798846at2"/>
<evidence type="ECO:0000313" key="2">
    <source>
        <dbReference type="EMBL" id="AMY70824.1"/>
    </source>
</evidence>
<proteinExistence type="predicted"/>
<dbReference type="GO" id="GO:0016989">
    <property type="term" value="F:sigma factor antagonist activity"/>
    <property type="evidence" value="ECO:0007669"/>
    <property type="project" value="TreeGrafter"/>
</dbReference>
<dbReference type="KEGG" id="daa:AKL17_3600"/>
<dbReference type="PANTHER" id="PTHR30273:SF2">
    <property type="entry name" value="PROTEIN FECR"/>
    <property type="match status" value="1"/>
</dbReference>
<dbReference type="Proteomes" id="UP000076128">
    <property type="component" value="Chromosome"/>
</dbReference>